<dbReference type="Pfam" id="PF11815">
    <property type="entry name" value="DUF3336"/>
    <property type="match status" value="1"/>
</dbReference>
<dbReference type="Proteomes" id="UP000245884">
    <property type="component" value="Unassembled WGS sequence"/>
</dbReference>
<feature type="active site" description="Nucleophile" evidence="5">
    <location>
        <position position="416"/>
    </location>
</feature>
<organism evidence="9 10">
    <name type="scientific">Jaminaea rosea</name>
    <dbReference type="NCBI Taxonomy" id="1569628"/>
    <lineage>
        <taxon>Eukaryota</taxon>
        <taxon>Fungi</taxon>
        <taxon>Dikarya</taxon>
        <taxon>Basidiomycota</taxon>
        <taxon>Ustilaginomycotina</taxon>
        <taxon>Exobasidiomycetes</taxon>
        <taxon>Microstromatales</taxon>
        <taxon>Microstromatales incertae sedis</taxon>
        <taxon>Jaminaea</taxon>
    </lineage>
</organism>
<protein>
    <submittedName>
        <fullName evidence="9">Patatin-domain-containing protein</fullName>
    </submittedName>
</protein>
<dbReference type="Gene3D" id="3.40.1090.10">
    <property type="entry name" value="Cytosolic phospholipase A2 catalytic domain"/>
    <property type="match status" value="2"/>
</dbReference>
<dbReference type="OrthoDB" id="15478at2759"/>
<gene>
    <name evidence="9" type="ORF">BDZ90DRAFT_236931</name>
</gene>
<feature type="short sequence motif" description="GXSXG" evidence="5">
    <location>
        <begin position="414"/>
        <end position="418"/>
    </location>
</feature>
<dbReference type="STRING" id="1569628.A0A316UYY0"/>
<evidence type="ECO:0000256" key="1">
    <source>
        <dbReference type="ARBA" id="ARBA00006104"/>
    </source>
</evidence>
<feature type="compositionally biased region" description="Low complexity" evidence="6">
    <location>
        <begin position="1"/>
        <end position="13"/>
    </location>
</feature>
<evidence type="ECO:0000313" key="10">
    <source>
        <dbReference type="Proteomes" id="UP000245884"/>
    </source>
</evidence>
<keyword evidence="7" id="KW-0812">Transmembrane</keyword>
<dbReference type="GO" id="GO:0006641">
    <property type="term" value="P:triglyceride metabolic process"/>
    <property type="evidence" value="ECO:0007669"/>
    <property type="project" value="UniProtKB-ARBA"/>
</dbReference>
<name>A0A316UYY0_9BASI</name>
<keyword evidence="2 5" id="KW-0378">Hydrolase</keyword>
<proteinExistence type="inferred from homology"/>
<keyword evidence="7" id="KW-1133">Transmembrane helix</keyword>
<dbReference type="GeneID" id="37029131"/>
<dbReference type="GO" id="GO:0004806">
    <property type="term" value="F:triacylglycerol lipase activity"/>
    <property type="evidence" value="ECO:0007669"/>
    <property type="project" value="InterPro"/>
</dbReference>
<feature type="region of interest" description="Disordered" evidence="6">
    <location>
        <begin position="140"/>
        <end position="169"/>
    </location>
</feature>
<dbReference type="GO" id="GO:0016042">
    <property type="term" value="P:lipid catabolic process"/>
    <property type="evidence" value="ECO:0007669"/>
    <property type="project" value="UniProtKB-UniRule"/>
</dbReference>
<dbReference type="InterPro" id="IPR016035">
    <property type="entry name" value="Acyl_Trfase/lysoPLipase"/>
</dbReference>
<accession>A0A316UYY0</accession>
<feature type="region of interest" description="Disordered" evidence="6">
    <location>
        <begin position="898"/>
        <end position="1106"/>
    </location>
</feature>
<feature type="transmembrane region" description="Helical" evidence="7">
    <location>
        <begin position="205"/>
        <end position="227"/>
    </location>
</feature>
<dbReference type="PANTHER" id="PTHR14226:SF66">
    <property type="entry name" value="TRIACYLGLYCEROL LIPASE PTL2"/>
    <property type="match status" value="1"/>
</dbReference>
<dbReference type="PROSITE" id="PS51635">
    <property type="entry name" value="PNPLA"/>
    <property type="match status" value="1"/>
</dbReference>
<evidence type="ECO:0000256" key="5">
    <source>
        <dbReference type="PROSITE-ProRule" id="PRU01161"/>
    </source>
</evidence>
<feature type="region of interest" description="Disordered" evidence="6">
    <location>
        <begin position="1"/>
        <end position="93"/>
    </location>
</feature>
<feature type="compositionally biased region" description="Basic and acidic residues" evidence="6">
    <location>
        <begin position="933"/>
        <end position="948"/>
    </location>
</feature>
<dbReference type="PANTHER" id="PTHR14226">
    <property type="entry name" value="NEUROPATHY TARGET ESTERASE/SWISS CHEESE D.MELANOGASTER"/>
    <property type="match status" value="1"/>
</dbReference>
<dbReference type="CDD" id="cd07232">
    <property type="entry name" value="Pat_PLPL"/>
    <property type="match status" value="1"/>
</dbReference>
<evidence type="ECO:0000256" key="3">
    <source>
        <dbReference type="ARBA" id="ARBA00022963"/>
    </source>
</evidence>
<feature type="compositionally biased region" description="Basic residues" evidence="6">
    <location>
        <begin position="1033"/>
        <end position="1046"/>
    </location>
</feature>
<reference evidence="9 10" key="1">
    <citation type="journal article" date="2018" name="Mol. Biol. Evol.">
        <title>Broad Genomic Sampling Reveals a Smut Pathogenic Ancestry of the Fungal Clade Ustilaginomycotina.</title>
        <authorList>
            <person name="Kijpornyongpan T."/>
            <person name="Mondo S.J."/>
            <person name="Barry K."/>
            <person name="Sandor L."/>
            <person name="Lee J."/>
            <person name="Lipzen A."/>
            <person name="Pangilinan J."/>
            <person name="LaButti K."/>
            <person name="Hainaut M."/>
            <person name="Henrissat B."/>
            <person name="Grigoriev I.V."/>
            <person name="Spatafora J.W."/>
            <person name="Aime M.C."/>
        </authorList>
    </citation>
    <scope>NUCLEOTIDE SEQUENCE [LARGE SCALE GENOMIC DNA]</scope>
    <source>
        <strain evidence="9 10">MCA 5214</strain>
    </source>
</reference>
<dbReference type="AlphaFoldDB" id="A0A316UYY0"/>
<evidence type="ECO:0000259" key="8">
    <source>
        <dbReference type="PROSITE" id="PS51635"/>
    </source>
</evidence>
<feature type="compositionally biased region" description="Polar residues" evidence="6">
    <location>
        <begin position="145"/>
        <end position="161"/>
    </location>
</feature>
<keyword evidence="10" id="KW-1185">Reference proteome</keyword>
<dbReference type="RefSeq" id="XP_025364133.1">
    <property type="nucleotide sequence ID" value="XM_025507308.1"/>
</dbReference>
<comment type="caution">
    <text evidence="5">Lacks conserved residue(s) required for the propagation of feature annotation.</text>
</comment>
<dbReference type="InterPro" id="IPR050301">
    <property type="entry name" value="NTE"/>
</dbReference>
<dbReference type="Pfam" id="PF01734">
    <property type="entry name" value="Patatin"/>
    <property type="match status" value="1"/>
</dbReference>
<dbReference type="SUPFAM" id="SSF52151">
    <property type="entry name" value="FabD/lysophospholipase-like"/>
    <property type="match status" value="1"/>
</dbReference>
<evidence type="ECO:0000313" key="9">
    <source>
        <dbReference type="EMBL" id="PWN29521.1"/>
    </source>
</evidence>
<evidence type="ECO:0000256" key="2">
    <source>
        <dbReference type="ARBA" id="ARBA00022801"/>
    </source>
</evidence>
<feature type="active site" description="Proton acceptor" evidence="5">
    <location>
        <position position="561"/>
    </location>
</feature>
<keyword evidence="7" id="KW-0472">Membrane</keyword>
<evidence type="ECO:0000256" key="7">
    <source>
        <dbReference type="SAM" id="Phobius"/>
    </source>
</evidence>
<evidence type="ECO:0000256" key="6">
    <source>
        <dbReference type="SAM" id="MobiDB-lite"/>
    </source>
</evidence>
<feature type="compositionally biased region" description="Low complexity" evidence="6">
    <location>
        <begin position="1093"/>
        <end position="1106"/>
    </location>
</feature>
<evidence type="ECO:0000256" key="4">
    <source>
        <dbReference type="ARBA" id="ARBA00023098"/>
    </source>
</evidence>
<feature type="short sequence motif" description="GXGXXG" evidence="5">
    <location>
        <begin position="387"/>
        <end position="392"/>
    </location>
</feature>
<feature type="compositionally biased region" description="Low complexity" evidence="6">
    <location>
        <begin position="1005"/>
        <end position="1032"/>
    </location>
</feature>
<sequence length="1106" mass="120038">MARPSPSASSSSASPPPSSSSMSTPKPTLRQRRAARLSLSGLLWKRKAANNRQEGNGGASSTSASLSPLPPSAERERRRFSSFLSPRSEPSEELDPLLVATYSDPTAVKAFVEALAEDQGHQEPPPASASSSANAWAKLGLPSLRSPTGPTSPTNNSSDAVPTQTIPTQPPIRRVGKIAAVSDFAPVRERTTKDSGRREGFVYALLRWPLLIFIFLTIGLEFFAYVLTRQIVNVVEWLVAHRGRKGVLRRKMRKATEFAQWTDTALELDEFMDHERWKRQDSSGMYDWILVKKVLHSLKTFRELGDDNELMAVLDLCCRNNFAGTENFRLYSETYFGTKYLIEEYLNEVERGLEYITKTDTITVEQKRTFFRAVSKNLGRSGLCLSGGGSFGYYHIGLVKALLDAGLLPKIVSGTSAGGLIAALTCTRTDEELSRLLVPELADRITACEEPLRIWAKRAWQTGARFDPGQWADKAGFFTLGSLTFKEAYERTGKTLNVSVIPSERNSPVKLLNYLTAPRCVIWSALLASAAVPGLLPPVCLMQKTRKGEYVPWNWGHRFKDGSLRVDIPLQDLHSMFHVNYPIVSQVNPHVHLFFFAPTGNPGRPVAHRRGKGWRGGFLLSASEHVLKLHLAVNFKIIRDLDLLPRLLGTDWSGVFLQRFGGAVTIYPRSRIWDFVRILSDPDRTELGRMMKVGQRATWPKLHMIENRMRLERAVERGRRSCRQELRLKQRREQQAQNQQAVRGAYANAVAPPSTAGSSNAGWGEPHQDSGTDASGHGGGGGAFTPAAPSDTDGEATYTLPSGDYFHPRLGAGKMGFSAMTPGSTASGLNTPADVGNGTGLGVRGSESSMPNTPGELPRQLRARSAYMEEASGRDADEIDEDLEHDADVDADETMVSGAHGAAGGETGADESLTAGGDRATGGREASTNHGIELLEARGERLAAHADQEEANAAMGASPARGVALTAAALSPSVGHRHHHREGSSSGHHPRRRSRQNSSQGGGVAAVVGNEHGAATLPATSSTDSVAPPSSSRPRRNSAYRFHHTRGGAPSSPYGPAHPRDWSGGRGSIGPRSPWDNDEDEDGFGPEEDESDTSSSAGSASEARSR</sequence>
<feature type="domain" description="PNPLA" evidence="8">
    <location>
        <begin position="383"/>
        <end position="574"/>
    </location>
</feature>
<dbReference type="InterPro" id="IPR021771">
    <property type="entry name" value="Triacylglycerol_lipase_N"/>
</dbReference>
<keyword evidence="3 5" id="KW-0442">Lipid degradation</keyword>
<feature type="compositionally biased region" description="Acidic residues" evidence="6">
    <location>
        <begin position="1076"/>
        <end position="1092"/>
    </location>
</feature>
<keyword evidence="4 5" id="KW-0443">Lipid metabolism</keyword>
<feature type="region of interest" description="Disordered" evidence="6">
    <location>
        <begin position="750"/>
        <end position="800"/>
    </location>
</feature>
<comment type="similarity">
    <text evidence="1">Belongs to the PLPL family.</text>
</comment>
<dbReference type="EMBL" id="KZ819663">
    <property type="protein sequence ID" value="PWN29521.1"/>
    <property type="molecule type" value="Genomic_DNA"/>
</dbReference>
<dbReference type="InterPro" id="IPR002641">
    <property type="entry name" value="PNPLA_dom"/>
</dbReference>